<sequence>MEYFHNLSVSRFDLGYLSKEPLSITCRMCSFLRNRLAIEQSNGNSSKPNMALLSAFDFFGVKDRDGGFINAPCPVFAGEKQERRGCVLPVASPVRQGTIVGRRIKRDSIDYSVVSEWLSLCYKRQEKLCHQRGKNGVRNLTVIECATRKLVHLPGEEEDYVTLSYILGPSSGTTAWEDKTKLPDPVPKAIDDIIGSGL</sequence>
<proteinExistence type="predicted"/>
<evidence type="ECO:0000313" key="1">
    <source>
        <dbReference type="EMBL" id="KAK3324929.1"/>
    </source>
</evidence>
<dbReference type="Proteomes" id="UP001283341">
    <property type="component" value="Unassembled WGS sequence"/>
</dbReference>
<organism evidence="1 2">
    <name type="scientific">Apodospora peruviana</name>
    <dbReference type="NCBI Taxonomy" id="516989"/>
    <lineage>
        <taxon>Eukaryota</taxon>
        <taxon>Fungi</taxon>
        <taxon>Dikarya</taxon>
        <taxon>Ascomycota</taxon>
        <taxon>Pezizomycotina</taxon>
        <taxon>Sordariomycetes</taxon>
        <taxon>Sordariomycetidae</taxon>
        <taxon>Sordariales</taxon>
        <taxon>Lasiosphaeriaceae</taxon>
        <taxon>Apodospora</taxon>
    </lineage>
</organism>
<dbReference type="AlphaFoldDB" id="A0AAE0IH59"/>
<name>A0AAE0IH59_9PEZI</name>
<reference evidence="1" key="1">
    <citation type="journal article" date="2023" name="Mol. Phylogenet. Evol.">
        <title>Genome-scale phylogeny and comparative genomics of the fungal order Sordariales.</title>
        <authorList>
            <person name="Hensen N."/>
            <person name="Bonometti L."/>
            <person name="Westerberg I."/>
            <person name="Brannstrom I.O."/>
            <person name="Guillou S."/>
            <person name="Cros-Aarteil S."/>
            <person name="Calhoun S."/>
            <person name="Haridas S."/>
            <person name="Kuo A."/>
            <person name="Mondo S."/>
            <person name="Pangilinan J."/>
            <person name="Riley R."/>
            <person name="LaButti K."/>
            <person name="Andreopoulos B."/>
            <person name="Lipzen A."/>
            <person name="Chen C."/>
            <person name="Yan M."/>
            <person name="Daum C."/>
            <person name="Ng V."/>
            <person name="Clum A."/>
            <person name="Steindorff A."/>
            <person name="Ohm R.A."/>
            <person name="Martin F."/>
            <person name="Silar P."/>
            <person name="Natvig D.O."/>
            <person name="Lalanne C."/>
            <person name="Gautier V."/>
            <person name="Ament-Velasquez S.L."/>
            <person name="Kruys A."/>
            <person name="Hutchinson M.I."/>
            <person name="Powell A.J."/>
            <person name="Barry K."/>
            <person name="Miller A.N."/>
            <person name="Grigoriev I.V."/>
            <person name="Debuchy R."/>
            <person name="Gladieux P."/>
            <person name="Hiltunen Thoren M."/>
            <person name="Johannesson H."/>
        </authorList>
    </citation>
    <scope>NUCLEOTIDE SEQUENCE</scope>
    <source>
        <strain evidence="1">CBS 118394</strain>
    </source>
</reference>
<dbReference type="EMBL" id="JAUEDM010000002">
    <property type="protein sequence ID" value="KAK3324929.1"/>
    <property type="molecule type" value="Genomic_DNA"/>
</dbReference>
<reference evidence="1" key="2">
    <citation type="submission" date="2023-06" db="EMBL/GenBank/DDBJ databases">
        <authorList>
            <consortium name="Lawrence Berkeley National Laboratory"/>
            <person name="Haridas S."/>
            <person name="Hensen N."/>
            <person name="Bonometti L."/>
            <person name="Westerberg I."/>
            <person name="Brannstrom I.O."/>
            <person name="Guillou S."/>
            <person name="Cros-Aarteil S."/>
            <person name="Calhoun S."/>
            <person name="Kuo A."/>
            <person name="Mondo S."/>
            <person name="Pangilinan J."/>
            <person name="Riley R."/>
            <person name="Labutti K."/>
            <person name="Andreopoulos B."/>
            <person name="Lipzen A."/>
            <person name="Chen C."/>
            <person name="Yanf M."/>
            <person name="Daum C."/>
            <person name="Ng V."/>
            <person name="Clum A."/>
            <person name="Steindorff A."/>
            <person name="Ohm R."/>
            <person name="Martin F."/>
            <person name="Silar P."/>
            <person name="Natvig D."/>
            <person name="Lalanne C."/>
            <person name="Gautier V."/>
            <person name="Ament-Velasquez S.L."/>
            <person name="Kruys A."/>
            <person name="Hutchinson M.I."/>
            <person name="Powell A.J."/>
            <person name="Barry K."/>
            <person name="Miller A.N."/>
            <person name="Grigoriev I.V."/>
            <person name="Debuchy R."/>
            <person name="Gladieux P."/>
            <person name="Thoren M.H."/>
            <person name="Johannesson H."/>
        </authorList>
    </citation>
    <scope>NUCLEOTIDE SEQUENCE</scope>
    <source>
        <strain evidence="1">CBS 118394</strain>
    </source>
</reference>
<accession>A0AAE0IH59</accession>
<evidence type="ECO:0000313" key="2">
    <source>
        <dbReference type="Proteomes" id="UP001283341"/>
    </source>
</evidence>
<gene>
    <name evidence="1" type="ORF">B0H66DRAFT_107536</name>
</gene>
<protein>
    <submittedName>
        <fullName evidence="1">Uncharacterized protein</fullName>
    </submittedName>
</protein>
<keyword evidence="2" id="KW-1185">Reference proteome</keyword>
<comment type="caution">
    <text evidence="1">The sequence shown here is derived from an EMBL/GenBank/DDBJ whole genome shotgun (WGS) entry which is preliminary data.</text>
</comment>